<gene>
    <name evidence="2" type="ORF">P8627_00100</name>
</gene>
<evidence type="ECO:0000313" key="2">
    <source>
        <dbReference type="EMBL" id="WGH78701.1"/>
    </source>
</evidence>
<dbReference type="SUPFAM" id="SSF55729">
    <property type="entry name" value="Acyl-CoA N-acyltransferases (Nat)"/>
    <property type="match status" value="1"/>
</dbReference>
<dbReference type="RefSeq" id="WP_279965452.1">
    <property type="nucleotide sequence ID" value="NZ_CP122537.1"/>
</dbReference>
<name>A0ABY8LBI9_9RHOB</name>
<sequence length="189" mass="20387">MTPQKAPVRIDPEASRDQAVIRTGRLTLRPVRRADMGLIEHYTGDKRVAGMTTSIPHPLPPGAADAFVTRCLNGVRDETVWAMDATEAGLGELVGLMSLETMDRGQAEIGYWVAPVVWNTGLATEALRGLMDANPLGNSQVFGKVFQDNPASARVLTNAGFDYIGDAEAFCVARGAVVPQWTYIRQMGG</sequence>
<dbReference type="Pfam" id="PF13302">
    <property type="entry name" value="Acetyltransf_3"/>
    <property type="match status" value="1"/>
</dbReference>
<keyword evidence="3" id="KW-1185">Reference proteome</keyword>
<evidence type="ECO:0000313" key="3">
    <source>
        <dbReference type="Proteomes" id="UP001243420"/>
    </source>
</evidence>
<dbReference type="EMBL" id="CP122537">
    <property type="protein sequence ID" value="WGH78701.1"/>
    <property type="molecule type" value="Genomic_DNA"/>
</dbReference>
<reference evidence="2 3" key="1">
    <citation type="submission" date="2023-04" db="EMBL/GenBank/DDBJ databases">
        <title>Jannaschia ovalis sp. nov., a marine bacterium isolated from sea tidal flat.</title>
        <authorList>
            <person name="Kwon D.Y."/>
            <person name="Kim J.-J."/>
        </authorList>
    </citation>
    <scope>NUCLEOTIDE SEQUENCE [LARGE SCALE GENOMIC DNA]</scope>
    <source>
        <strain evidence="2 3">GRR-S6-38</strain>
    </source>
</reference>
<dbReference type="InterPro" id="IPR051531">
    <property type="entry name" value="N-acetyltransferase"/>
</dbReference>
<dbReference type="InterPro" id="IPR016181">
    <property type="entry name" value="Acyl_CoA_acyltransferase"/>
</dbReference>
<dbReference type="InterPro" id="IPR000182">
    <property type="entry name" value="GNAT_dom"/>
</dbReference>
<organism evidence="2 3">
    <name type="scientific">Jannaschia ovalis</name>
    <dbReference type="NCBI Taxonomy" id="3038773"/>
    <lineage>
        <taxon>Bacteria</taxon>
        <taxon>Pseudomonadati</taxon>
        <taxon>Pseudomonadota</taxon>
        <taxon>Alphaproteobacteria</taxon>
        <taxon>Rhodobacterales</taxon>
        <taxon>Roseobacteraceae</taxon>
        <taxon>Jannaschia</taxon>
    </lineage>
</organism>
<accession>A0ABY8LBI9</accession>
<feature type="domain" description="N-acetyltransferase" evidence="1">
    <location>
        <begin position="25"/>
        <end position="161"/>
    </location>
</feature>
<dbReference type="PANTHER" id="PTHR43792">
    <property type="entry name" value="GNAT FAMILY, PUTATIVE (AFU_ORTHOLOGUE AFUA_3G00765)-RELATED-RELATED"/>
    <property type="match status" value="1"/>
</dbReference>
<protein>
    <submittedName>
        <fullName evidence="2">GNAT family N-acetyltransferase</fullName>
    </submittedName>
</protein>
<proteinExistence type="predicted"/>
<evidence type="ECO:0000259" key="1">
    <source>
        <dbReference type="Pfam" id="PF13302"/>
    </source>
</evidence>
<dbReference type="Proteomes" id="UP001243420">
    <property type="component" value="Chromosome"/>
</dbReference>
<dbReference type="Gene3D" id="3.40.630.30">
    <property type="match status" value="1"/>
</dbReference>